<protein>
    <submittedName>
        <fullName evidence="4">Thiamine phosphate synthase</fullName>
    </submittedName>
</protein>
<dbReference type="Gene3D" id="3.20.20.70">
    <property type="entry name" value="Aldolase class I"/>
    <property type="match status" value="1"/>
</dbReference>
<dbReference type="AlphaFoldDB" id="A0A7W1XCA8"/>
<evidence type="ECO:0000313" key="5">
    <source>
        <dbReference type="Proteomes" id="UP000530514"/>
    </source>
</evidence>
<dbReference type="InterPro" id="IPR022998">
    <property type="entry name" value="ThiamineP_synth_TenI"/>
</dbReference>
<sequence length="202" mass="22187">MELHVISDRTQSPADLVRIWPSLCPWVDAFHLRLKDRSADSVRAIANHLLQQTDLPPSSIVINTHIDVALQLNCGGVHLPEKEEISPRTLCRLQRVMRVGRSVHSLEGAKRAETEGLDYIFVGHIFTSNSKPGLPPLGTEHLEEIVSRVNIPVIAVGGIGMDNLSRIRKAGCAGVAVITAVSQAPAPEKVAEEMKRRWNFAS</sequence>
<dbReference type="GO" id="GO:0004789">
    <property type="term" value="F:thiamine-phosphate diphosphorylase activity"/>
    <property type="evidence" value="ECO:0007669"/>
    <property type="project" value="TreeGrafter"/>
</dbReference>
<name>A0A7W1XCA8_9BACL</name>
<dbReference type="PANTHER" id="PTHR20857:SF22">
    <property type="entry name" value="THIAZOLE TAUTOMERASE"/>
    <property type="match status" value="1"/>
</dbReference>
<comment type="pathway">
    <text evidence="1">Cofactor biosynthesis; thiamine diphosphate biosynthesis.</text>
</comment>
<dbReference type="InterPro" id="IPR036206">
    <property type="entry name" value="ThiamineP_synth_sf"/>
</dbReference>
<dbReference type="GO" id="GO:0005737">
    <property type="term" value="C:cytoplasm"/>
    <property type="evidence" value="ECO:0007669"/>
    <property type="project" value="TreeGrafter"/>
</dbReference>
<dbReference type="OrthoDB" id="9815348at2"/>
<dbReference type="InterPro" id="IPR013785">
    <property type="entry name" value="Aldolase_TIM"/>
</dbReference>
<gene>
    <name evidence="4" type="ORF">H1164_13525</name>
</gene>
<dbReference type="Pfam" id="PF02581">
    <property type="entry name" value="TMP-TENI"/>
    <property type="match status" value="1"/>
</dbReference>
<comment type="caution">
    <text evidence="4">The sequence shown here is derived from an EMBL/GenBank/DDBJ whole genome shotgun (WGS) entry which is preliminary data.</text>
</comment>
<keyword evidence="5" id="KW-1185">Reference proteome</keyword>
<evidence type="ECO:0000256" key="2">
    <source>
        <dbReference type="ARBA" id="ARBA00022977"/>
    </source>
</evidence>
<proteinExistence type="predicted"/>
<dbReference type="CDD" id="cd00564">
    <property type="entry name" value="TMP_TenI"/>
    <property type="match status" value="1"/>
</dbReference>
<evidence type="ECO:0000313" key="4">
    <source>
        <dbReference type="EMBL" id="MBA4543907.1"/>
    </source>
</evidence>
<organism evidence="4 5">
    <name type="scientific">Thermoactinomyces daqus</name>
    <dbReference type="NCBI Taxonomy" id="1329516"/>
    <lineage>
        <taxon>Bacteria</taxon>
        <taxon>Bacillati</taxon>
        <taxon>Bacillota</taxon>
        <taxon>Bacilli</taxon>
        <taxon>Bacillales</taxon>
        <taxon>Thermoactinomycetaceae</taxon>
        <taxon>Thermoactinomyces</taxon>
    </lineage>
</organism>
<dbReference type="SUPFAM" id="SSF51391">
    <property type="entry name" value="Thiamin phosphate synthase"/>
    <property type="match status" value="1"/>
</dbReference>
<accession>A0A7W1XCA8</accession>
<dbReference type="RefSeq" id="WP_052154344.1">
    <property type="nucleotide sequence ID" value="NZ_JACEIP010000024.1"/>
</dbReference>
<dbReference type="GO" id="GO:0009228">
    <property type="term" value="P:thiamine biosynthetic process"/>
    <property type="evidence" value="ECO:0007669"/>
    <property type="project" value="UniProtKB-KW"/>
</dbReference>
<keyword evidence="2" id="KW-0784">Thiamine biosynthesis</keyword>
<dbReference type="Proteomes" id="UP000530514">
    <property type="component" value="Unassembled WGS sequence"/>
</dbReference>
<evidence type="ECO:0000256" key="1">
    <source>
        <dbReference type="ARBA" id="ARBA00004948"/>
    </source>
</evidence>
<feature type="domain" description="Thiamine phosphate synthase/TenI" evidence="3">
    <location>
        <begin position="7"/>
        <end position="181"/>
    </location>
</feature>
<dbReference type="EMBL" id="JACEIP010000024">
    <property type="protein sequence ID" value="MBA4543907.1"/>
    <property type="molecule type" value="Genomic_DNA"/>
</dbReference>
<reference evidence="4 5" key="1">
    <citation type="submission" date="2020-07" db="EMBL/GenBank/DDBJ databases">
        <authorList>
            <person name="Feng H."/>
        </authorList>
    </citation>
    <scope>NUCLEOTIDE SEQUENCE [LARGE SCALE GENOMIC DNA]</scope>
    <source>
        <strain evidence="5">s-11</strain>
    </source>
</reference>
<dbReference type="PANTHER" id="PTHR20857">
    <property type="entry name" value="THIAMINE-PHOSPHATE PYROPHOSPHORYLASE"/>
    <property type="match status" value="1"/>
</dbReference>
<evidence type="ECO:0000259" key="3">
    <source>
        <dbReference type="Pfam" id="PF02581"/>
    </source>
</evidence>